<protein>
    <submittedName>
        <fullName evidence="2">Peroxiredoxin</fullName>
    </submittedName>
</protein>
<dbReference type="PROSITE" id="PS51352">
    <property type="entry name" value="THIOREDOXIN_2"/>
    <property type="match status" value="1"/>
</dbReference>
<dbReference type="Pfam" id="PF00578">
    <property type="entry name" value="AhpC-TSA"/>
    <property type="match status" value="1"/>
</dbReference>
<gene>
    <name evidence="2" type="ORF">MYP_3828</name>
</gene>
<dbReference type="InterPro" id="IPR000866">
    <property type="entry name" value="AhpC/TSA"/>
</dbReference>
<sequence>MFSVSISIAQTTGYKPGDKAIDFSLKNIDGKNVSLKNYTDAKGYIVVFTCNHCPYAKAYESRIEELNKKYASKGYPVIAINPNDPIAYPEDSYENMQKNAAEKHFTFPYLLDETQNIAKAYGALKTPHVYILKKINNELIVKYVGAIDDNSESAKDVKKKYAENALNELLQDKTVKEPETKAIGCSIKWKK</sequence>
<evidence type="ECO:0000259" key="1">
    <source>
        <dbReference type="PROSITE" id="PS51352"/>
    </source>
</evidence>
<keyword evidence="3" id="KW-1185">Reference proteome</keyword>
<dbReference type="GO" id="GO:0016491">
    <property type="term" value="F:oxidoreductase activity"/>
    <property type="evidence" value="ECO:0007669"/>
    <property type="project" value="InterPro"/>
</dbReference>
<name>A0A098LK77_9BACT</name>
<reference evidence="2 3" key="1">
    <citation type="submission" date="2014-09" db="EMBL/GenBank/DDBJ databases">
        <title>Sporocytophaga myxococcoides PG-01 genome sequencing.</title>
        <authorList>
            <person name="Liu L."/>
            <person name="Gao P.J."/>
            <person name="Chen G.J."/>
            <person name="Wang L.S."/>
        </authorList>
    </citation>
    <scope>NUCLEOTIDE SEQUENCE [LARGE SCALE GENOMIC DNA]</scope>
    <source>
        <strain evidence="2 3">PG-01</strain>
    </source>
</reference>
<feature type="domain" description="Thioredoxin" evidence="1">
    <location>
        <begin position="14"/>
        <end position="171"/>
    </location>
</feature>
<dbReference type="Proteomes" id="UP000030185">
    <property type="component" value="Unassembled WGS sequence"/>
</dbReference>
<dbReference type="InterPro" id="IPR036249">
    <property type="entry name" value="Thioredoxin-like_sf"/>
</dbReference>
<accession>A0A098LK77</accession>
<proteinExistence type="predicted"/>
<dbReference type="EMBL" id="BBLT01000008">
    <property type="protein sequence ID" value="GAL86598.1"/>
    <property type="molecule type" value="Genomic_DNA"/>
</dbReference>
<organism evidence="2 3">
    <name type="scientific">Sporocytophaga myxococcoides</name>
    <dbReference type="NCBI Taxonomy" id="153721"/>
    <lineage>
        <taxon>Bacteria</taxon>
        <taxon>Pseudomonadati</taxon>
        <taxon>Bacteroidota</taxon>
        <taxon>Cytophagia</taxon>
        <taxon>Cytophagales</taxon>
        <taxon>Cytophagaceae</taxon>
        <taxon>Sporocytophaga</taxon>
    </lineage>
</organism>
<dbReference type="SUPFAM" id="SSF52833">
    <property type="entry name" value="Thioredoxin-like"/>
    <property type="match status" value="1"/>
</dbReference>
<evidence type="ECO:0000313" key="2">
    <source>
        <dbReference type="EMBL" id="GAL86598.1"/>
    </source>
</evidence>
<dbReference type="Gene3D" id="3.40.30.10">
    <property type="entry name" value="Glutaredoxin"/>
    <property type="match status" value="1"/>
</dbReference>
<dbReference type="eggNOG" id="COG0526">
    <property type="taxonomic scope" value="Bacteria"/>
</dbReference>
<comment type="caution">
    <text evidence="2">The sequence shown here is derived from an EMBL/GenBank/DDBJ whole genome shotgun (WGS) entry which is preliminary data.</text>
</comment>
<dbReference type="PANTHER" id="PTHR43640:SF1">
    <property type="entry name" value="THIOREDOXIN-DEPENDENT PEROXIREDOXIN"/>
    <property type="match status" value="1"/>
</dbReference>
<dbReference type="STRING" id="153721.MYP_3828"/>
<dbReference type="InterPro" id="IPR013766">
    <property type="entry name" value="Thioredoxin_domain"/>
</dbReference>
<evidence type="ECO:0000313" key="3">
    <source>
        <dbReference type="Proteomes" id="UP000030185"/>
    </source>
</evidence>
<dbReference type="GO" id="GO:0016209">
    <property type="term" value="F:antioxidant activity"/>
    <property type="evidence" value="ECO:0007669"/>
    <property type="project" value="InterPro"/>
</dbReference>
<dbReference type="AlphaFoldDB" id="A0A098LK77"/>
<dbReference type="CDD" id="cd02969">
    <property type="entry name" value="PRX_like1"/>
    <property type="match status" value="1"/>
</dbReference>
<dbReference type="PANTHER" id="PTHR43640">
    <property type="entry name" value="OS07G0260300 PROTEIN"/>
    <property type="match status" value="1"/>
</dbReference>
<dbReference type="InterPro" id="IPR047262">
    <property type="entry name" value="PRX-like1"/>
</dbReference>